<dbReference type="SUPFAM" id="SSF48726">
    <property type="entry name" value="Immunoglobulin"/>
    <property type="match status" value="5"/>
</dbReference>
<feature type="domain" description="Ig-like" evidence="2">
    <location>
        <begin position="352"/>
        <end position="447"/>
    </location>
</feature>
<dbReference type="InterPro" id="IPR036179">
    <property type="entry name" value="Ig-like_dom_sf"/>
</dbReference>
<dbReference type="PROSITE" id="PS50835">
    <property type="entry name" value="IG_LIKE"/>
    <property type="match status" value="4"/>
</dbReference>
<feature type="non-terminal residue" evidence="3">
    <location>
        <position position="472"/>
    </location>
</feature>
<dbReference type="InterPro" id="IPR050380">
    <property type="entry name" value="Immune_Resp_Modulators"/>
</dbReference>
<dbReference type="InterPro" id="IPR013783">
    <property type="entry name" value="Ig-like_fold"/>
</dbReference>
<dbReference type="AlphaFoldDB" id="A0A9D3MSC6"/>
<proteinExistence type="predicted"/>
<name>A0A9D3MSC6_ANGAN</name>
<accession>A0A9D3MSC6</accession>
<dbReference type="Proteomes" id="UP001044222">
    <property type="component" value="Unassembled WGS sequence"/>
</dbReference>
<feature type="domain" description="Ig-like" evidence="2">
    <location>
        <begin position="251"/>
        <end position="340"/>
    </location>
</feature>
<comment type="caution">
    <text evidence="3">The sequence shown here is derived from an EMBL/GenBank/DDBJ whole genome shotgun (WGS) entry which is preliminary data.</text>
</comment>
<dbReference type="InterPro" id="IPR003597">
    <property type="entry name" value="Ig_C1-set"/>
</dbReference>
<feature type="domain" description="Ig-like" evidence="2">
    <location>
        <begin position="138"/>
        <end position="243"/>
    </location>
</feature>
<dbReference type="PANTHER" id="PTHR23411">
    <property type="entry name" value="TAPASIN"/>
    <property type="match status" value="1"/>
</dbReference>
<dbReference type="InterPro" id="IPR007110">
    <property type="entry name" value="Ig-like_dom"/>
</dbReference>
<organism evidence="3 4">
    <name type="scientific">Anguilla anguilla</name>
    <name type="common">European freshwater eel</name>
    <name type="synonym">Muraena anguilla</name>
    <dbReference type="NCBI Taxonomy" id="7936"/>
    <lineage>
        <taxon>Eukaryota</taxon>
        <taxon>Metazoa</taxon>
        <taxon>Chordata</taxon>
        <taxon>Craniata</taxon>
        <taxon>Vertebrata</taxon>
        <taxon>Euteleostomi</taxon>
        <taxon>Actinopterygii</taxon>
        <taxon>Neopterygii</taxon>
        <taxon>Teleostei</taxon>
        <taxon>Anguilliformes</taxon>
        <taxon>Anguillidae</taxon>
        <taxon>Anguilla</taxon>
    </lineage>
</organism>
<dbReference type="PROSITE" id="PS00290">
    <property type="entry name" value="IG_MHC"/>
    <property type="match status" value="2"/>
</dbReference>
<feature type="domain" description="Ig-like" evidence="2">
    <location>
        <begin position="37"/>
        <end position="131"/>
    </location>
</feature>
<dbReference type="Pfam" id="PF07654">
    <property type="entry name" value="C1-set"/>
    <property type="match status" value="3"/>
</dbReference>
<dbReference type="FunFam" id="2.60.40.10:FF:000463">
    <property type="entry name" value="Immunoglobulin heavy constant gamma 1"/>
    <property type="match status" value="1"/>
</dbReference>
<keyword evidence="1" id="KW-0393">Immunoglobulin domain</keyword>
<dbReference type="InterPro" id="IPR003006">
    <property type="entry name" value="Ig/MHC_CS"/>
</dbReference>
<dbReference type="EMBL" id="JAFIRN010000002">
    <property type="protein sequence ID" value="KAG5854027.1"/>
    <property type="molecule type" value="Genomic_DNA"/>
</dbReference>
<evidence type="ECO:0000313" key="4">
    <source>
        <dbReference type="Proteomes" id="UP001044222"/>
    </source>
</evidence>
<dbReference type="SMART" id="SM00407">
    <property type="entry name" value="IGc1"/>
    <property type="match status" value="3"/>
</dbReference>
<keyword evidence="4" id="KW-1185">Reference proteome</keyword>
<sequence>EEGFLYSGIKTDHCDNYFDYWGQGTKVTVSSGTKSPPSVFPLISCGPGSSGYVTVGCMAKDFTPDLLTFKWNRKGGAALADTDFLQYPSVQSGEVFTAVSHAVVKAADWNQKQAYECSAEYDGKSTTVEIKMPEAAPPQSAHLYIMAPSQDELKYNKTATFACFASEFSPKDHSFVWRWRGEEISKGITTLPAVETKADKKTVYSATSILHLPESQWRESETYVSCEFKHRGGNVQRTAHYVSPGCIPANPVEVSIIPPSNEELFLNERVELMCNVTGKLENIDSVEWHNEEGKTLVSTKESVGGSEIHKLYIDIANWSNGTTFTCIVKHFDSPDPIKVTYRRENGNDPRPPSVFLMTTTAKNNGHDVTLICYAKGFYPKEVLFSWRADDKPVDRAMFQTTQVVKTERVYSVYSQLSISAEDWNNGIMYSCVVHHEAAFDKLSKTIVRTIDSVSKKSTTVSLDLCRPQNCEA</sequence>
<gene>
    <name evidence="3" type="ORF">ANANG_G00033150</name>
</gene>
<evidence type="ECO:0000256" key="1">
    <source>
        <dbReference type="ARBA" id="ARBA00023319"/>
    </source>
</evidence>
<evidence type="ECO:0000259" key="2">
    <source>
        <dbReference type="PROSITE" id="PS50835"/>
    </source>
</evidence>
<evidence type="ECO:0000313" key="3">
    <source>
        <dbReference type="EMBL" id="KAG5854027.1"/>
    </source>
</evidence>
<reference evidence="3" key="1">
    <citation type="submission" date="2021-01" db="EMBL/GenBank/DDBJ databases">
        <title>A chromosome-scale assembly of European eel, Anguilla anguilla.</title>
        <authorList>
            <person name="Henkel C."/>
            <person name="Jong-Raadsen S.A."/>
            <person name="Dufour S."/>
            <person name="Weltzien F.-A."/>
            <person name="Palstra A.P."/>
            <person name="Pelster B."/>
            <person name="Spaink H.P."/>
            <person name="Van Den Thillart G.E."/>
            <person name="Jansen H."/>
            <person name="Zahm M."/>
            <person name="Klopp C."/>
            <person name="Cedric C."/>
            <person name="Louis A."/>
            <person name="Berthelot C."/>
            <person name="Parey E."/>
            <person name="Roest Crollius H."/>
            <person name="Montfort J."/>
            <person name="Robinson-Rechavi M."/>
            <person name="Bucao C."/>
            <person name="Bouchez O."/>
            <person name="Gislard M."/>
            <person name="Lluch J."/>
            <person name="Milhes M."/>
            <person name="Lampietro C."/>
            <person name="Lopez Roques C."/>
            <person name="Donnadieu C."/>
            <person name="Braasch I."/>
            <person name="Desvignes T."/>
            <person name="Postlethwait J."/>
            <person name="Bobe J."/>
            <person name="Guiguen Y."/>
            <person name="Dirks R."/>
        </authorList>
    </citation>
    <scope>NUCLEOTIDE SEQUENCE</scope>
    <source>
        <strain evidence="3">Tag_6206</strain>
        <tissue evidence="3">Liver</tissue>
    </source>
</reference>
<protein>
    <recommendedName>
        <fullName evidence="2">Ig-like domain-containing protein</fullName>
    </recommendedName>
</protein>
<dbReference type="Gene3D" id="2.60.40.10">
    <property type="entry name" value="Immunoglobulins"/>
    <property type="match status" value="5"/>
</dbReference>